<feature type="compositionally biased region" description="Basic and acidic residues" evidence="2">
    <location>
        <begin position="928"/>
        <end position="943"/>
    </location>
</feature>
<dbReference type="Gene3D" id="1.10.287.1490">
    <property type="match status" value="1"/>
</dbReference>
<feature type="compositionally biased region" description="Polar residues" evidence="2">
    <location>
        <begin position="911"/>
        <end position="927"/>
    </location>
</feature>
<dbReference type="GeneID" id="37196200"/>
<evidence type="ECO:0000313" key="4">
    <source>
        <dbReference type="Proteomes" id="UP000248961"/>
    </source>
</evidence>
<feature type="coiled-coil region" evidence="1">
    <location>
        <begin position="565"/>
        <end position="698"/>
    </location>
</feature>
<dbReference type="AlphaFoldDB" id="A0A395HRP7"/>
<feature type="coiled-coil region" evidence="1">
    <location>
        <begin position="773"/>
        <end position="853"/>
    </location>
</feature>
<organism evidence="3 4">
    <name type="scientific">Aspergillus homomorphus (strain CBS 101889)</name>
    <dbReference type="NCBI Taxonomy" id="1450537"/>
    <lineage>
        <taxon>Eukaryota</taxon>
        <taxon>Fungi</taxon>
        <taxon>Dikarya</taxon>
        <taxon>Ascomycota</taxon>
        <taxon>Pezizomycotina</taxon>
        <taxon>Eurotiomycetes</taxon>
        <taxon>Eurotiomycetidae</taxon>
        <taxon>Eurotiales</taxon>
        <taxon>Aspergillaceae</taxon>
        <taxon>Aspergillus</taxon>
        <taxon>Aspergillus subgen. Circumdati</taxon>
    </lineage>
</organism>
<keyword evidence="4" id="KW-1185">Reference proteome</keyword>
<gene>
    <name evidence="3" type="ORF">BO97DRAFT_349107</name>
</gene>
<evidence type="ECO:0000313" key="3">
    <source>
        <dbReference type="EMBL" id="RAL10612.1"/>
    </source>
</evidence>
<proteinExistence type="predicted"/>
<dbReference type="STRING" id="1450537.A0A395HRP7"/>
<name>A0A395HRP7_ASPHC</name>
<evidence type="ECO:0000256" key="2">
    <source>
        <dbReference type="SAM" id="MobiDB-lite"/>
    </source>
</evidence>
<dbReference type="EMBL" id="KZ824294">
    <property type="protein sequence ID" value="RAL10612.1"/>
    <property type="molecule type" value="Genomic_DNA"/>
</dbReference>
<reference evidence="3 4" key="1">
    <citation type="submission" date="2018-02" db="EMBL/GenBank/DDBJ databases">
        <title>The genomes of Aspergillus section Nigri reveals drivers in fungal speciation.</title>
        <authorList>
            <consortium name="DOE Joint Genome Institute"/>
            <person name="Vesth T.C."/>
            <person name="Nybo J."/>
            <person name="Theobald S."/>
            <person name="Brandl J."/>
            <person name="Frisvad J.C."/>
            <person name="Nielsen K.F."/>
            <person name="Lyhne E.K."/>
            <person name="Kogle M.E."/>
            <person name="Kuo A."/>
            <person name="Riley R."/>
            <person name="Clum A."/>
            <person name="Nolan M."/>
            <person name="Lipzen A."/>
            <person name="Salamov A."/>
            <person name="Henrissat B."/>
            <person name="Wiebenga A."/>
            <person name="De vries R.P."/>
            <person name="Grigoriev I.V."/>
            <person name="Mortensen U.H."/>
            <person name="Andersen M.R."/>
            <person name="Baker S.E."/>
        </authorList>
    </citation>
    <scope>NUCLEOTIDE SEQUENCE [LARGE SCALE GENOMIC DNA]</scope>
    <source>
        <strain evidence="3 4">CBS 101889</strain>
    </source>
</reference>
<dbReference type="OrthoDB" id="5332870at2759"/>
<feature type="region of interest" description="Disordered" evidence="2">
    <location>
        <begin position="862"/>
        <end position="1016"/>
    </location>
</feature>
<dbReference type="Proteomes" id="UP000248961">
    <property type="component" value="Unassembled WGS sequence"/>
</dbReference>
<protein>
    <submittedName>
        <fullName evidence="3">Uncharacterized protein</fullName>
    </submittedName>
</protein>
<keyword evidence="1" id="KW-0175">Coiled coil</keyword>
<accession>A0A395HRP7</accession>
<evidence type="ECO:0000256" key="1">
    <source>
        <dbReference type="SAM" id="Coils"/>
    </source>
</evidence>
<feature type="compositionally biased region" description="Basic and acidic residues" evidence="2">
    <location>
        <begin position="998"/>
        <end position="1007"/>
    </location>
</feature>
<dbReference type="VEuPathDB" id="FungiDB:BO97DRAFT_349107"/>
<dbReference type="RefSeq" id="XP_025549766.1">
    <property type="nucleotide sequence ID" value="XM_025691911.1"/>
</dbReference>
<sequence>MTDQIDTQLKREVERLVTAPYAPSLQDLYGLVQDAPPASIRCWAFCKPCQIGALVDILVDGLSRSRFALPLLSAFASVTPVRDTLLQRHAHLLDQFLENSTTEVGLQYDSMCIAILSSPLPADFLIPARLTSFISTVIHKLSENPCSETILPLHRISTGLRTSPRILLEIPEEIMSRIQVELTKTLRNLSDHMGNLLCLATFANLASLQGSLSKQEARSYSPLWLQSVNNFFGPKRGLKTMDLVVLRAAESICLAIEICDRVEPEQREAWIAANPSKIAKLREKVTRNGIDRDVQNLGATFLVSILPTAALSSEIPQLALDWIFSKTNYFVLDVLPVQYMQRIAVANVACSRESAVRGILDYALSTLQLSHPTDPSNLQSLVIARALVAGLQDTDTELFSTCISETILHQCSKPMAQLLENYPYTASSSQCHGSSVCYNTHSQSQNELVCELFACYLYASLSHKSNANGPSPAALDALRTFIKKSKQFVCTSRCSFSETKRTDCAKIISPIRSHEDLPSSRSDWREAIAETLMLNARTAQDNMVRKIEDICYDLEQRCGNVEAPLRAAEKERNEYSAEVESLRAQNDELQLQLQKSSSTIEDLHQEIFRLEHRSEAATIRAEELTANLNALQKEMANHRRESQETVTSEREHARSRELDLVASITEKDDQLEALQEEVAEQRKANDDLQNIIDEVSKDKATCLEHITSLEQEVTRLGESLQHWQTLVTEKEEEAKRILHEKENNDKDAKIQQEKLHEQSVEFDKLEAAFQLAAEDHRKERGSLEERIRKANIENDKWKERYSRMCVAKDKAAIVATTEAKEKSKRIEYLETKMRKLKDERAAKAREFSEAQQHIGRLMNIMGFKAEPEISKTPNRHRRARPRGGSTEPVVRPQQTQHDEKEAAAAEEEDFQTQPENHSGASFESDTFSSEKRSQKRSLDRAFPDADLSSPRTVNGGQLADAGGRHPPSSPRQSNRTPLGDANLNSQPSSQKSTKSHHSSRESVERSQSRGMLNENHLQHIDLDMDLEFSKDFLFTSTSLSNSNDHAPPFET</sequence>